<dbReference type="InterPro" id="IPR003796">
    <property type="entry name" value="RNR_NrdR-like"/>
</dbReference>
<keyword evidence="5" id="KW-0238">DNA-binding</keyword>
<dbReference type="EMBL" id="LNQE01001913">
    <property type="protein sequence ID" value="KUG02717.1"/>
    <property type="molecule type" value="Genomic_DNA"/>
</dbReference>
<evidence type="ECO:0000256" key="3">
    <source>
        <dbReference type="ARBA" id="ARBA00022840"/>
    </source>
</evidence>
<dbReference type="HAMAP" id="MF_00440">
    <property type="entry name" value="NrdR"/>
    <property type="match status" value="1"/>
</dbReference>
<dbReference type="InterPro" id="IPR005144">
    <property type="entry name" value="ATP-cone_dom"/>
</dbReference>
<protein>
    <submittedName>
        <fullName evidence="8">Ribonucleotide reductase transcriptional regulator nrdr</fullName>
    </submittedName>
</protein>
<keyword evidence="3" id="KW-0067">ATP-binding</keyword>
<dbReference type="PANTHER" id="PTHR30455:SF2">
    <property type="entry name" value="TRANSCRIPTIONAL REPRESSOR NRDR"/>
    <property type="match status" value="1"/>
</dbReference>
<dbReference type="GO" id="GO:0003677">
    <property type="term" value="F:DNA binding"/>
    <property type="evidence" value="ECO:0007669"/>
    <property type="project" value="UniProtKB-KW"/>
</dbReference>
<name>A0A0W8E2Q3_9ZZZZ</name>
<keyword evidence="6" id="KW-0804">Transcription</keyword>
<dbReference type="PANTHER" id="PTHR30455">
    <property type="entry name" value="TRANSCRIPTIONAL REPRESSOR NRDR"/>
    <property type="match status" value="1"/>
</dbReference>
<evidence type="ECO:0000313" key="8">
    <source>
        <dbReference type="EMBL" id="KUG02717.1"/>
    </source>
</evidence>
<organism evidence="8">
    <name type="scientific">hydrocarbon metagenome</name>
    <dbReference type="NCBI Taxonomy" id="938273"/>
    <lineage>
        <taxon>unclassified sequences</taxon>
        <taxon>metagenomes</taxon>
        <taxon>ecological metagenomes</taxon>
    </lineage>
</organism>
<keyword evidence="2" id="KW-0547">Nucleotide-binding</keyword>
<proteinExistence type="inferred from homology"/>
<dbReference type="InterPro" id="IPR055173">
    <property type="entry name" value="NrdR-like_N"/>
</dbReference>
<dbReference type="AlphaFoldDB" id="A0A0W8E2Q3"/>
<accession>A0A0W8E2Q3</accession>
<feature type="domain" description="ATP-cone" evidence="7">
    <location>
        <begin position="49"/>
        <end position="139"/>
    </location>
</feature>
<dbReference type="Pfam" id="PF03477">
    <property type="entry name" value="ATP-cone"/>
    <property type="match status" value="1"/>
</dbReference>
<dbReference type="PROSITE" id="PS51161">
    <property type="entry name" value="ATP_CONE"/>
    <property type="match status" value="1"/>
</dbReference>
<reference evidence="8" key="1">
    <citation type="journal article" date="2015" name="Proc. Natl. Acad. Sci. U.S.A.">
        <title>Networks of energetic and metabolic interactions define dynamics in microbial communities.</title>
        <authorList>
            <person name="Embree M."/>
            <person name="Liu J.K."/>
            <person name="Al-Bassam M.M."/>
            <person name="Zengler K."/>
        </authorList>
    </citation>
    <scope>NUCLEOTIDE SEQUENCE</scope>
</reference>
<dbReference type="NCBIfam" id="TIGR00244">
    <property type="entry name" value="transcriptional regulator NrdR"/>
    <property type="match status" value="1"/>
</dbReference>
<sequence length="156" mass="18481">MRCPYCNEMESRVVDSRASEDGTSIRRRRECNLCKRRFTTYERLEEKPLLVIKRGGTREQFTREKLLNGITRACEKRPVSMEKIETLVAEIERNLRDEYDREVSSMIIGEKVMDKLKETDDVAYVRFASVYRQFADVNSFIKTIEQLKNQPDDIKE</sequence>
<gene>
    <name evidence="8" type="ORF">ASZ90_019911</name>
</gene>
<keyword evidence="4" id="KW-0805">Transcription regulation</keyword>
<evidence type="ECO:0000259" key="7">
    <source>
        <dbReference type="PROSITE" id="PS51161"/>
    </source>
</evidence>
<dbReference type="Pfam" id="PF22811">
    <property type="entry name" value="Zn_ribbon_NrdR"/>
    <property type="match status" value="1"/>
</dbReference>
<evidence type="ECO:0000256" key="2">
    <source>
        <dbReference type="ARBA" id="ARBA00022741"/>
    </source>
</evidence>
<dbReference type="GO" id="GO:0005524">
    <property type="term" value="F:ATP binding"/>
    <property type="evidence" value="ECO:0007669"/>
    <property type="project" value="UniProtKB-KW"/>
</dbReference>
<keyword evidence="1" id="KW-0678">Repressor</keyword>
<dbReference type="GO" id="GO:0045892">
    <property type="term" value="P:negative regulation of DNA-templated transcription"/>
    <property type="evidence" value="ECO:0007669"/>
    <property type="project" value="InterPro"/>
</dbReference>
<comment type="caution">
    <text evidence="8">The sequence shown here is derived from an EMBL/GenBank/DDBJ whole genome shotgun (WGS) entry which is preliminary data.</text>
</comment>
<evidence type="ECO:0000256" key="1">
    <source>
        <dbReference type="ARBA" id="ARBA00022491"/>
    </source>
</evidence>
<dbReference type="GO" id="GO:0008270">
    <property type="term" value="F:zinc ion binding"/>
    <property type="evidence" value="ECO:0007669"/>
    <property type="project" value="InterPro"/>
</dbReference>
<evidence type="ECO:0000256" key="6">
    <source>
        <dbReference type="ARBA" id="ARBA00023163"/>
    </source>
</evidence>
<evidence type="ECO:0000256" key="5">
    <source>
        <dbReference type="ARBA" id="ARBA00023125"/>
    </source>
</evidence>
<evidence type="ECO:0000256" key="4">
    <source>
        <dbReference type="ARBA" id="ARBA00023015"/>
    </source>
</evidence>